<comment type="caution">
    <text evidence="6">The sequence shown here is derived from an EMBL/GenBank/DDBJ whole genome shotgun (WGS) entry which is preliminary data.</text>
</comment>
<gene>
    <name evidence="6" type="ORF">MESMUL_22460</name>
</gene>
<dbReference type="RefSeq" id="WP_118262010.1">
    <property type="nucleotide sequence ID" value="NZ_BGZJ01000002.1"/>
</dbReference>
<dbReference type="PANTHER" id="PTHR30346:SF28">
    <property type="entry name" value="HTH-TYPE TRANSCRIPTIONAL REGULATOR CYNR"/>
    <property type="match status" value="1"/>
</dbReference>
<evidence type="ECO:0000256" key="1">
    <source>
        <dbReference type="ARBA" id="ARBA00009437"/>
    </source>
</evidence>
<comment type="similarity">
    <text evidence="1">Belongs to the LysR transcriptional regulatory family.</text>
</comment>
<evidence type="ECO:0000256" key="2">
    <source>
        <dbReference type="ARBA" id="ARBA00023015"/>
    </source>
</evidence>
<proteinExistence type="inferred from homology"/>
<dbReference type="AlphaFoldDB" id="A0A388SES8"/>
<dbReference type="Pfam" id="PF03466">
    <property type="entry name" value="LysR_substrate"/>
    <property type="match status" value="1"/>
</dbReference>
<dbReference type="GO" id="GO:0003677">
    <property type="term" value="F:DNA binding"/>
    <property type="evidence" value="ECO:0007669"/>
    <property type="project" value="UniProtKB-KW"/>
</dbReference>
<keyword evidence="7" id="KW-1185">Reference proteome</keyword>
<dbReference type="SUPFAM" id="SSF53850">
    <property type="entry name" value="Periplasmic binding protein-like II"/>
    <property type="match status" value="1"/>
</dbReference>
<keyword evidence="4" id="KW-0804">Transcription</keyword>
<dbReference type="CDD" id="cd05466">
    <property type="entry name" value="PBP2_LTTR_substrate"/>
    <property type="match status" value="1"/>
</dbReference>
<dbReference type="SUPFAM" id="SSF46785">
    <property type="entry name" value="Winged helix' DNA-binding domain"/>
    <property type="match status" value="1"/>
</dbReference>
<dbReference type="EMBL" id="BGZJ01000002">
    <property type="protein sequence ID" value="GBO94892.1"/>
    <property type="molecule type" value="Genomic_DNA"/>
</dbReference>
<organism evidence="6 7">
    <name type="scientific">Mesosutterella multiformis</name>
    <dbReference type="NCBI Taxonomy" id="2259133"/>
    <lineage>
        <taxon>Bacteria</taxon>
        <taxon>Pseudomonadati</taxon>
        <taxon>Pseudomonadota</taxon>
        <taxon>Betaproteobacteria</taxon>
        <taxon>Burkholderiales</taxon>
        <taxon>Sutterellaceae</taxon>
        <taxon>Mesosutterella</taxon>
    </lineage>
</organism>
<reference evidence="6 7" key="1">
    <citation type="journal article" date="2018" name="Int. J. Syst. Evol. Microbiol.">
        <title>Mesosutterella multiformis gen. nov., sp. nov., a member of the family Sutterellaceae and Sutterella megalosphaeroides sp. nov., isolated from human faeces.</title>
        <authorList>
            <person name="Sakamoto M."/>
            <person name="Ikeyama N."/>
            <person name="Kunihiro T."/>
            <person name="Iino T."/>
            <person name="Yuki M."/>
            <person name="Ohkuma M."/>
        </authorList>
    </citation>
    <scope>NUCLEOTIDE SEQUENCE [LARGE SCALE GENOMIC DNA]</scope>
    <source>
        <strain evidence="6 7">4NBBH2</strain>
    </source>
</reference>
<dbReference type="InterPro" id="IPR000847">
    <property type="entry name" value="LysR_HTH_N"/>
</dbReference>
<evidence type="ECO:0000256" key="4">
    <source>
        <dbReference type="ARBA" id="ARBA00023163"/>
    </source>
</evidence>
<evidence type="ECO:0000259" key="5">
    <source>
        <dbReference type="PROSITE" id="PS50931"/>
    </source>
</evidence>
<dbReference type="OrthoDB" id="9803735at2"/>
<dbReference type="Proteomes" id="UP000266091">
    <property type="component" value="Unassembled WGS sequence"/>
</dbReference>
<dbReference type="GO" id="GO:0003700">
    <property type="term" value="F:DNA-binding transcription factor activity"/>
    <property type="evidence" value="ECO:0007669"/>
    <property type="project" value="InterPro"/>
</dbReference>
<name>A0A388SES8_9BURK</name>
<dbReference type="Pfam" id="PF00126">
    <property type="entry name" value="HTH_1"/>
    <property type="match status" value="1"/>
</dbReference>
<dbReference type="PRINTS" id="PR00039">
    <property type="entry name" value="HTHLYSR"/>
</dbReference>
<dbReference type="GO" id="GO:0032993">
    <property type="term" value="C:protein-DNA complex"/>
    <property type="evidence" value="ECO:0007669"/>
    <property type="project" value="TreeGrafter"/>
</dbReference>
<keyword evidence="2" id="KW-0805">Transcription regulation</keyword>
<dbReference type="InterPro" id="IPR036388">
    <property type="entry name" value="WH-like_DNA-bd_sf"/>
</dbReference>
<sequence>MRRALMHIEAILESGSIRSASRRLFVSQPSLSQYVKRLEDTLGCPIFDRSKSPWTLTEEGKYFVETERRIDAIEEERKHYYEDRRDVKSGEVVIGSTQNRTVAVLTHILPAFRREAPGVRIQIREFTSGQLAEAVTNGEVDCAFLASTLKSPGLTGFKVEREKILLAVPEGHRLAKRAKKGDPFEPPFPEVSFKELEGEPFIILNKEQVMRLYFDQLVQETGVHPNPVVETETVAAVSSFVREGVGLSFIPDAVVRNQKPTGVVFFTIAGKSPELDFSVFWREDRYLSKAAQAFIDCVRRTITPIED</sequence>
<accession>A0A388SES8</accession>
<dbReference type="Gene3D" id="1.10.10.10">
    <property type="entry name" value="Winged helix-like DNA-binding domain superfamily/Winged helix DNA-binding domain"/>
    <property type="match status" value="1"/>
</dbReference>
<accession>A0A401LJ29</accession>
<evidence type="ECO:0000313" key="7">
    <source>
        <dbReference type="Proteomes" id="UP000266091"/>
    </source>
</evidence>
<dbReference type="PANTHER" id="PTHR30346">
    <property type="entry name" value="TRANSCRIPTIONAL DUAL REGULATOR HCAR-RELATED"/>
    <property type="match status" value="1"/>
</dbReference>
<dbReference type="InterPro" id="IPR036390">
    <property type="entry name" value="WH_DNA-bd_sf"/>
</dbReference>
<dbReference type="Gene3D" id="3.40.190.290">
    <property type="match status" value="1"/>
</dbReference>
<dbReference type="InterPro" id="IPR005119">
    <property type="entry name" value="LysR_subst-bd"/>
</dbReference>
<evidence type="ECO:0000313" key="6">
    <source>
        <dbReference type="EMBL" id="GBO94892.1"/>
    </source>
</evidence>
<dbReference type="PROSITE" id="PS50931">
    <property type="entry name" value="HTH_LYSR"/>
    <property type="match status" value="1"/>
</dbReference>
<feature type="domain" description="HTH lysR-type" evidence="5">
    <location>
        <begin position="1"/>
        <end position="57"/>
    </location>
</feature>
<protein>
    <submittedName>
        <fullName evidence="6">LysR family transcriptional regulator</fullName>
    </submittedName>
</protein>
<evidence type="ECO:0000256" key="3">
    <source>
        <dbReference type="ARBA" id="ARBA00023125"/>
    </source>
</evidence>
<keyword evidence="3" id="KW-0238">DNA-binding</keyword>